<evidence type="ECO:0000313" key="2">
    <source>
        <dbReference type="EMBL" id="MDM7888571.1"/>
    </source>
</evidence>
<keyword evidence="1" id="KW-0812">Transmembrane</keyword>
<sequence length="238" mass="25696">MQDHEVIDRAAERWASGERAEALASLRTRVRAAPAALDVRLALVERYRELGAPDQAGRWGLAVPGLTTPEEQDRAARLFAASGVDASELAMFLVLPEGTALPAEAAALLPEIDRYRKVFQQKAYARWRGADLSADRLGDVIEGALIVALCSWLVTLAIVWGGSILGAQMTGFARWAALLSLTFCGLFSGMVAFRRGSAGRPWVAVAWGAACLALFVGVLRLLALATEHDGVIRFAWEH</sequence>
<protein>
    <recommendedName>
        <fullName evidence="4">Tetratricopeptide repeat protein</fullName>
    </recommendedName>
</protein>
<evidence type="ECO:0008006" key="4">
    <source>
        <dbReference type="Google" id="ProtNLM"/>
    </source>
</evidence>
<keyword evidence="1" id="KW-0472">Membrane</keyword>
<dbReference type="Proteomes" id="UP001235720">
    <property type="component" value="Unassembled WGS sequence"/>
</dbReference>
<dbReference type="EMBL" id="JAUCMM010000005">
    <property type="protein sequence ID" value="MDM7888571.1"/>
    <property type="molecule type" value="Genomic_DNA"/>
</dbReference>
<evidence type="ECO:0000256" key="1">
    <source>
        <dbReference type="SAM" id="Phobius"/>
    </source>
</evidence>
<feature type="transmembrane region" description="Helical" evidence="1">
    <location>
        <begin position="172"/>
        <end position="193"/>
    </location>
</feature>
<feature type="transmembrane region" description="Helical" evidence="1">
    <location>
        <begin position="205"/>
        <end position="225"/>
    </location>
</feature>
<keyword evidence="1" id="KW-1133">Transmembrane helix</keyword>
<gene>
    <name evidence="2" type="ORF">QUG98_08900</name>
</gene>
<accession>A0ABT7TG91</accession>
<comment type="caution">
    <text evidence="2">The sequence shown here is derived from an EMBL/GenBank/DDBJ whole genome shotgun (WGS) entry which is preliminary data.</text>
</comment>
<reference evidence="2 3" key="1">
    <citation type="submission" date="2023-06" db="EMBL/GenBank/DDBJ databases">
        <authorList>
            <person name="Feng G."/>
            <person name="Li J."/>
            <person name="Zhu H."/>
        </authorList>
    </citation>
    <scope>NUCLEOTIDE SEQUENCE [LARGE SCALE GENOMIC DNA]</scope>
    <source>
        <strain evidence="2 3">RHCJP20</strain>
    </source>
</reference>
<evidence type="ECO:0000313" key="3">
    <source>
        <dbReference type="Proteomes" id="UP001235720"/>
    </source>
</evidence>
<proteinExistence type="predicted"/>
<keyword evidence="3" id="KW-1185">Reference proteome</keyword>
<organism evidence="2 3">
    <name type="scientific">Curtobacterium subtropicum</name>
    <dbReference type="NCBI Taxonomy" id="3055138"/>
    <lineage>
        <taxon>Bacteria</taxon>
        <taxon>Bacillati</taxon>
        <taxon>Actinomycetota</taxon>
        <taxon>Actinomycetes</taxon>
        <taxon>Micrococcales</taxon>
        <taxon>Microbacteriaceae</taxon>
        <taxon>Curtobacterium</taxon>
    </lineage>
</organism>
<feature type="transmembrane region" description="Helical" evidence="1">
    <location>
        <begin position="144"/>
        <end position="166"/>
    </location>
</feature>
<name>A0ABT7TG91_9MICO</name>
<dbReference type="RefSeq" id="WP_289470203.1">
    <property type="nucleotide sequence ID" value="NZ_JAUCMM010000005.1"/>
</dbReference>